<evidence type="ECO:0000313" key="2">
    <source>
        <dbReference type="Proteomes" id="UP000015454"/>
    </source>
</evidence>
<dbReference type="AlphaFoldDB" id="T0GMA6"/>
<name>T0GMA6_9LEPT</name>
<gene>
    <name evidence="1" type="ORF">LEP1GSC050_0512</name>
</gene>
<dbReference type="EMBL" id="AHMO02000007">
    <property type="protein sequence ID" value="EQA46493.1"/>
    <property type="molecule type" value="Genomic_DNA"/>
</dbReference>
<accession>T0GMA6</accession>
<evidence type="ECO:0000313" key="1">
    <source>
        <dbReference type="EMBL" id="EQA46493.1"/>
    </source>
</evidence>
<organism evidence="1 2">
    <name type="scientific">Leptospira broomii serovar Hurstbridge str. 5399</name>
    <dbReference type="NCBI Taxonomy" id="1049789"/>
    <lineage>
        <taxon>Bacteria</taxon>
        <taxon>Pseudomonadati</taxon>
        <taxon>Spirochaetota</taxon>
        <taxon>Spirochaetia</taxon>
        <taxon>Leptospirales</taxon>
        <taxon>Leptospiraceae</taxon>
        <taxon>Leptospira</taxon>
    </lineage>
</organism>
<dbReference type="Proteomes" id="UP000015454">
    <property type="component" value="Unassembled WGS sequence"/>
</dbReference>
<comment type="caution">
    <text evidence="1">The sequence shown here is derived from an EMBL/GenBank/DDBJ whole genome shotgun (WGS) entry which is preliminary data.</text>
</comment>
<reference evidence="1" key="1">
    <citation type="submission" date="2013-05" db="EMBL/GenBank/DDBJ databases">
        <authorList>
            <person name="Harkins D.M."/>
            <person name="Durkin A.S."/>
            <person name="Brinkac L.M."/>
            <person name="Haft D.H."/>
            <person name="Selengut J.D."/>
            <person name="Sanka R."/>
            <person name="DePew J."/>
            <person name="Purushe J."/>
            <person name="Hartskeerl R.A."/>
            <person name="Ahmed A."/>
            <person name="van der Linden H."/>
            <person name="Goris M.G.A."/>
            <person name="Vinetz J.M."/>
            <person name="Sutton G.G."/>
            <person name="Nierman W.C."/>
            <person name="Fouts D.E."/>
        </authorList>
    </citation>
    <scope>NUCLEOTIDE SEQUENCE [LARGE SCALE GENOMIC DNA]</scope>
    <source>
        <strain evidence="1">5399</strain>
    </source>
</reference>
<keyword evidence="2" id="KW-1185">Reference proteome</keyword>
<sequence length="87" mass="10399">MPFLTSVMPKFINDLKKGLRSFYIGAGRWGVKEKERPWYRRNRVKFFPLNLIFADLKSNQCLGCRVKIAHSLEKYFRMRSERSAKLK</sequence>
<protein>
    <submittedName>
        <fullName evidence="1">Uncharacterized protein</fullName>
    </submittedName>
</protein>
<proteinExistence type="predicted"/>